<proteinExistence type="predicted"/>
<dbReference type="EMBL" id="FXTN01000013">
    <property type="protein sequence ID" value="SMO97006.1"/>
    <property type="molecule type" value="Genomic_DNA"/>
</dbReference>
<organism evidence="1 2">
    <name type="scientific">Pedobacter westerhofensis</name>
    <dbReference type="NCBI Taxonomy" id="425512"/>
    <lineage>
        <taxon>Bacteria</taxon>
        <taxon>Pseudomonadati</taxon>
        <taxon>Bacteroidota</taxon>
        <taxon>Sphingobacteriia</taxon>
        <taxon>Sphingobacteriales</taxon>
        <taxon>Sphingobacteriaceae</taxon>
        <taxon>Pedobacter</taxon>
    </lineage>
</organism>
<accession>A0A521FLL4</accession>
<sequence>MEKDPNFEFERLRCMMLKAYIVNHMTAEVKTKISAQGYTPTEVATAYVLKTYKNFDNISLVEDPHRQLLNTVPRSIAEYHQLVYNETGDLIIDIVF</sequence>
<dbReference type="AlphaFoldDB" id="A0A521FLL4"/>
<reference evidence="1 2" key="1">
    <citation type="submission" date="2017-05" db="EMBL/GenBank/DDBJ databases">
        <authorList>
            <person name="Varghese N."/>
            <person name="Submissions S."/>
        </authorList>
    </citation>
    <scope>NUCLEOTIDE SEQUENCE [LARGE SCALE GENOMIC DNA]</scope>
    <source>
        <strain evidence="1 2">DSM 19036</strain>
    </source>
</reference>
<keyword evidence="2" id="KW-1185">Reference proteome</keyword>
<dbReference type="RefSeq" id="WP_142530626.1">
    <property type="nucleotide sequence ID" value="NZ_CBCSJO010000012.1"/>
</dbReference>
<evidence type="ECO:0000313" key="1">
    <source>
        <dbReference type="EMBL" id="SMO97006.1"/>
    </source>
</evidence>
<evidence type="ECO:0000313" key="2">
    <source>
        <dbReference type="Proteomes" id="UP000320300"/>
    </source>
</evidence>
<gene>
    <name evidence="1" type="ORF">SAMN06265348_113211</name>
</gene>
<protein>
    <submittedName>
        <fullName evidence="1">Uncharacterized protein</fullName>
    </submittedName>
</protein>
<dbReference type="Proteomes" id="UP000320300">
    <property type="component" value="Unassembled WGS sequence"/>
</dbReference>
<name>A0A521FLL4_9SPHI</name>